<reference evidence="4 5" key="1">
    <citation type="submission" date="2018-06" db="EMBL/GenBank/DDBJ databases">
        <authorList>
            <consortium name="Pathogen Informatics"/>
            <person name="Doyle S."/>
        </authorList>
    </citation>
    <scope>NUCLEOTIDE SEQUENCE [LARGE SCALE GENOMIC DNA]</scope>
    <source>
        <strain evidence="4 5">NCTC11801</strain>
    </source>
</reference>
<evidence type="ECO:0000259" key="2">
    <source>
        <dbReference type="PROSITE" id="PS50943"/>
    </source>
</evidence>
<dbReference type="Proteomes" id="UP000254208">
    <property type="component" value="Unassembled WGS sequence"/>
</dbReference>
<dbReference type="PROSITE" id="PS50943">
    <property type="entry name" value="HTH_CROC1"/>
    <property type="match status" value="1"/>
</dbReference>
<dbReference type="GeneID" id="93674756"/>
<dbReference type="PANTHER" id="PTHR46558">
    <property type="entry name" value="TRACRIPTIONAL REGULATORY PROTEIN-RELATED-RELATED"/>
    <property type="match status" value="1"/>
</dbReference>
<dbReference type="Gene3D" id="1.10.260.40">
    <property type="entry name" value="lambda repressor-like DNA-binding domains"/>
    <property type="match status" value="1"/>
</dbReference>
<evidence type="ECO:0000313" key="6">
    <source>
        <dbReference type="Proteomes" id="UP001162044"/>
    </source>
</evidence>
<dbReference type="RefSeq" id="WP_109912760.1">
    <property type="nucleotide sequence ID" value="NZ_ABEXOA020000238.1"/>
</dbReference>
<dbReference type="SMART" id="SM00530">
    <property type="entry name" value="HTH_XRE"/>
    <property type="match status" value="1"/>
</dbReference>
<keyword evidence="1" id="KW-0238">DNA-binding</keyword>
<dbReference type="CDD" id="cd00093">
    <property type="entry name" value="HTH_XRE"/>
    <property type="match status" value="1"/>
</dbReference>
<dbReference type="InterPro" id="IPR001387">
    <property type="entry name" value="Cro/C1-type_HTH"/>
</dbReference>
<protein>
    <submittedName>
        <fullName evidence="3">Helix-turn-helix transcriptional regulator</fullName>
    </submittedName>
    <submittedName>
        <fullName evidence="4">Predicted transcriptional regulator</fullName>
    </submittedName>
</protein>
<organism evidence="3 6">
    <name type="scientific">Providencia rettgeri</name>
    <dbReference type="NCBI Taxonomy" id="587"/>
    <lineage>
        <taxon>Bacteria</taxon>
        <taxon>Pseudomonadati</taxon>
        <taxon>Pseudomonadota</taxon>
        <taxon>Gammaproteobacteria</taxon>
        <taxon>Enterobacterales</taxon>
        <taxon>Morganellaceae</taxon>
        <taxon>Providencia</taxon>
    </lineage>
</organism>
<proteinExistence type="predicted"/>
<reference evidence="3" key="3">
    <citation type="submission" date="2023-10" db="EMBL/GenBank/DDBJ databases">
        <title>Analysis of Resistance Genes of Carbapenem-resistant Providencia rettgeri.</title>
        <authorList>
            <person name="Liu M."/>
        </authorList>
    </citation>
    <scope>NUCLEOTIDE SEQUENCE</scope>
    <source>
        <strain evidence="3">QITACRE101</strain>
    </source>
</reference>
<dbReference type="OrthoDB" id="5683219at2"/>
<reference evidence="3" key="2">
    <citation type="submission" date="2023-04" db="EMBL/GenBank/DDBJ databases">
        <authorList>
            <person name="Li W."/>
        </authorList>
    </citation>
    <scope>NUCLEOTIDE SEQUENCE</scope>
    <source>
        <strain evidence="3">QITACRE101</strain>
    </source>
</reference>
<dbReference type="InterPro" id="IPR010982">
    <property type="entry name" value="Lambda_DNA-bd_dom_sf"/>
</dbReference>
<sequence>MNDEENVNIKLGYLIKRLRKKKGISGAELAKKLNVSQQQVSRYERGATKLSFEKLIELTIHIDLDLSKLKSEIEKEILYINDSRALL</sequence>
<dbReference type="GO" id="GO:0003677">
    <property type="term" value="F:DNA binding"/>
    <property type="evidence" value="ECO:0007669"/>
    <property type="project" value="UniProtKB-KW"/>
</dbReference>
<evidence type="ECO:0000256" key="1">
    <source>
        <dbReference type="ARBA" id="ARBA00023125"/>
    </source>
</evidence>
<evidence type="ECO:0000313" key="3">
    <source>
        <dbReference type="EMBL" id="MDH2306167.1"/>
    </source>
</evidence>
<evidence type="ECO:0000313" key="5">
    <source>
        <dbReference type="Proteomes" id="UP000254208"/>
    </source>
</evidence>
<dbReference type="EMBL" id="UGTZ01000001">
    <property type="protein sequence ID" value="SUC33169.1"/>
    <property type="molecule type" value="Genomic_DNA"/>
</dbReference>
<dbReference type="AlphaFoldDB" id="A0A2U9L3E0"/>
<evidence type="ECO:0000313" key="4">
    <source>
        <dbReference type="EMBL" id="SUC33169.1"/>
    </source>
</evidence>
<dbReference type="Proteomes" id="UP001162044">
    <property type="component" value="Unassembled WGS sequence"/>
</dbReference>
<dbReference type="SUPFAM" id="SSF47413">
    <property type="entry name" value="lambda repressor-like DNA-binding domains"/>
    <property type="match status" value="1"/>
</dbReference>
<dbReference type="PANTHER" id="PTHR46558:SF13">
    <property type="entry name" value="HTH-TYPE TRANSCRIPTIONAL REGULATOR IMMR"/>
    <property type="match status" value="1"/>
</dbReference>
<gene>
    <name evidence="4" type="ORF">NCTC11801_04177</name>
    <name evidence="3" type="ORF">QDQ51_12165</name>
</gene>
<dbReference type="EMBL" id="JARVQW010000005">
    <property type="protein sequence ID" value="MDH2306167.1"/>
    <property type="molecule type" value="Genomic_DNA"/>
</dbReference>
<feature type="domain" description="HTH cro/C1-type" evidence="2">
    <location>
        <begin position="15"/>
        <end position="69"/>
    </location>
</feature>
<dbReference type="Pfam" id="PF01381">
    <property type="entry name" value="HTH_3"/>
    <property type="match status" value="1"/>
</dbReference>
<name>A0A2U9L3E0_PRORE</name>
<accession>A0A2U9L3E0</accession>